<dbReference type="PANTHER" id="PTHR37534:SF4">
    <property type="entry name" value="ZN(II)2CYS6 TRANSCRIPTION FACTOR (EUROFUNG)"/>
    <property type="match status" value="1"/>
</dbReference>
<dbReference type="GO" id="GO:0005634">
    <property type="term" value="C:nucleus"/>
    <property type="evidence" value="ECO:0007669"/>
    <property type="project" value="TreeGrafter"/>
</dbReference>
<accession>A0A0F9ZQ79</accession>
<name>A0A0F9ZQ79_TRIHA</name>
<reference evidence="4" key="1">
    <citation type="journal article" date="2015" name="Genome Announc.">
        <title>Draft whole-genome sequence of the biocontrol agent Trichoderma harzianum T6776.</title>
        <authorList>
            <person name="Baroncelli R."/>
            <person name="Piaggeschi G."/>
            <person name="Fiorini L."/>
            <person name="Bertolini E."/>
            <person name="Zapparata A."/>
            <person name="Pe M.E."/>
            <person name="Sarrocco S."/>
            <person name="Vannacci G."/>
        </authorList>
    </citation>
    <scope>NUCLEOTIDE SEQUENCE [LARGE SCALE GENOMIC DNA]</scope>
    <source>
        <strain evidence="4">T6776</strain>
    </source>
</reference>
<feature type="region of interest" description="Disordered" evidence="2">
    <location>
        <begin position="1"/>
        <end position="28"/>
    </location>
</feature>
<feature type="non-terminal residue" evidence="3">
    <location>
        <position position="1"/>
    </location>
</feature>
<evidence type="ECO:0000313" key="4">
    <source>
        <dbReference type="Proteomes" id="UP000034112"/>
    </source>
</evidence>
<dbReference type="AlphaFoldDB" id="A0A0F9ZQ79"/>
<dbReference type="EMBL" id="JOKZ01000150">
    <property type="protein sequence ID" value="KKP02457.1"/>
    <property type="molecule type" value="Genomic_DNA"/>
</dbReference>
<evidence type="ECO:0000256" key="2">
    <source>
        <dbReference type="SAM" id="MobiDB-lite"/>
    </source>
</evidence>
<dbReference type="GO" id="GO:0000976">
    <property type="term" value="F:transcription cis-regulatory region binding"/>
    <property type="evidence" value="ECO:0007669"/>
    <property type="project" value="TreeGrafter"/>
</dbReference>
<feature type="region of interest" description="Disordered" evidence="2">
    <location>
        <begin position="124"/>
        <end position="177"/>
    </location>
</feature>
<dbReference type="GO" id="GO:0045944">
    <property type="term" value="P:positive regulation of transcription by RNA polymerase II"/>
    <property type="evidence" value="ECO:0007669"/>
    <property type="project" value="TreeGrafter"/>
</dbReference>
<feature type="compositionally biased region" description="Polar residues" evidence="2">
    <location>
        <begin position="138"/>
        <end position="158"/>
    </location>
</feature>
<dbReference type="OrthoDB" id="4475584at2759"/>
<feature type="compositionally biased region" description="Basic and acidic residues" evidence="2">
    <location>
        <begin position="11"/>
        <end position="20"/>
    </location>
</feature>
<comment type="caution">
    <text evidence="3">The sequence shown here is derived from an EMBL/GenBank/DDBJ whole genome shotgun (WGS) entry which is preliminary data.</text>
</comment>
<dbReference type="Proteomes" id="UP000034112">
    <property type="component" value="Unassembled WGS sequence"/>
</dbReference>
<evidence type="ECO:0000256" key="1">
    <source>
        <dbReference type="ARBA" id="ARBA00023242"/>
    </source>
</evidence>
<sequence length="345" mass="37712">TEADELADSGQLDKGDEQKPRCNSSDSRGISWQYPDGLIFILAPTSRYQGLRDLGINQVAQTYDTIEFVENATFHIADAHTAGILPEPASVAAETPRPPFAPETVASQRIDIPEEHSEAIEDSVALEDSNEETRSELFPSSNLNNTPTVTVASDSSPAVTPAARVNPTSPRKSRLEKGSVYEFPTNFGLPPGDQEIALLRHFRDNLCPWLDIGASKSAAALGIIVLAKSSRPLMSSILWLASEHYASVSLQSEIDFTPDSVTYHQHATEGLELEPDDTTVKHIGHGLLTLKELLGSKPRQWTGILARSNIYDTSITFVPPEETIDSLFWALLKFGTVDPGHRILE</sequence>
<gene>
    <name evidence="3" type="ORF">THAR02_05468</name>
</gene>
<organism evidence="3 4">
    <name type="scientific">Trichoderma harzianum</name>
    <name type="common">Hypocrea lixii</name>
    <dbReference type="NCBI Taxonomy" id="5544"/>
    <lineage>
        <taxon>Eukaryota</taxon>
        <taxon>Fungi</taxon>
        <taxon>Dikarya</taxon>
        <taxon>Ascomycota</taxon>
        <taxon>Pezizomycotina</taxon>
        <taxon>Sordariomycetes</taxon>
        <taxon>Hypocreomycetidae</taxon>
        <taxon>Hypocreales</taxon>
        <taxon>Hypocreaceae</taxon>
        <taxon>Trichoderma</taxon>
    </lineage>
</organism>
<dbReference type="GO" id="GO:0003700">
    <property type="term" value="F:DNA-binding transcription factor activity"/>
    <property type="evidence" value="ECO:0007669"/>
    <property type="project" value="TreeGrafter"/>
</dbReference>
<keyword evidence="1" id="KW-0539">Nucleus</keyword>
<protein>
    <submittedName>
        <fullName evidence="3">Uncharacterized protein</fullName>
    </submittedName>
</protein>
<proteinExistence type="predicted"/>
<dbReference type="PANTHER" id="PTHR37534">
    <property type="entry name" value="TRANSCRIPTIONAL ACTIVATOR PROTEIN UGA3"/>
    <property type="match status" value="1"/>
</dbReference>
<evidence type="ECO:0000313" key="3">
    <source>
        <dbReference type="EMBL" id="KKP02457.1"/>
    </source>
</evidence>